<proteinExistence type="predicted"/>
<evidence type="ECO:0000313" key="3">
    <source>
        <dbReference type="Proteomes" id="UP000053911"/>
    </source>
</evidence>
<accession>A0A101ENL7</accession>
<dbReference type="EMBL" id="LGFD01000001">
    <property type="protein sequence ID" value="KUK18689.1"/>
    <property type="molecule type" value="Genomic_DNA"/>
</dbReference>
<dbReference type="Proteomes" id="UP000053911">
    <property type="component" value="Unassembled WGS sequence"/>
</dbReference>
<organism evidence="2 3">
    <name type="scientific">Thermococcus sibiricus</name>
    <dbReference type="NCBI Taxonomy" id="172049"/>
    <lineage>
        <taxon>Archaea</taxon>
        <taxon>Methanobacteriati</taxon>
        <taxon>Methanobacteriota</taxon>
        <taxon>Thermococci</taxon>
        <taxon>Thermococcales</taxon>
        <taxon>Thermococcaceae</taxon>
        <taxon>Thermococcus</taxon>
    </lineage>
</organism>
<name>A0A101ENL7_9EURY</name>
<sequence>MTYLGLGFILQGREKNGTFSIESYPKVFEFRFTNFKKVLLMKWSEIPREAKAYMLYHTLIAPGLIVWILFPLYLMMTGYSVLQVGAFFKAINIASIPLYISFRQIFQPLGHQEGAYCDRRFGWHRLRFVWPC</sequence>
<comment type="caution">
    <text evidence="2">The sequence shown here is derived from an EMBL/GenBank/DDBJ whole genome shotgun (WGS) entry which is preliminary data.</text>
</comment>
<evidence type="ECO:0000313" key="2">
    <source>
        <dbReference type="EMBL" id="KUK18689.1"/>
    </source>
</evidence>
<gene>
    <name evidence="2" type="ORF">XD54_0074</name>
</gene>
<feature type="transmembrane region" description="Helical" evidence="1">
    <location>
        <begin position="80"/>
        <end position="102"/>
    </location>
</feature>
<reference evidence="3" key="1">
    <citation type="journal article" date="2015" name="MBio">
        <title>Genome-Resolved Metagenomic Analysis Reveals Roles for Candidate Phyla and Other Microbial Community Members in Biogeochemical Transformations in Oil Reservoirs.</title>
        <authorList>
            <person name="Hu P."/>
            <person name="Tom L."/>
            <person name="Singh A."/>
            <person name="Thomas B.C."/>
            <person name="Baker B.J."/>
            <person name="Piceno Y.M."/>
            <person name="Andersen G.L."/>
            <person name="Banfield J.F."/>
        </authorList>
    </citation>
    <scope>NUCLEOTIDE SEQUENCE [LARGE SCALE GENOMIC DNA]</scope>
</reference>
<keyword evidence="1" id="KW-0812">Transmembrane</keyword>
<protein>
    <submittedName>
        <fullName evidence="2">Uncharacterized protein</fullName>
    </submittedName>
</protein>
<keyword evidence="1" id="KW-0472">Membrane</keyword>
<dbReference type="PATRIC" id="fig|172049.5.peg.435"/>
<dbReference type="AlphaFoldDB" id="A0A101ENL7"/>
<evidence type="ECO:0000256" key="1">
    <source>
        <dbReference type="SAM" id="Phobius"/>
    </source>
</evidence>
<feature type="transmembrane region" description="Helical" evidence="1">
    <location>
        <begin position="53"/>
        <end position="74"/>
    </location>
</feature>
<keyword evidence="1" id="KW-1133">Transmembrane helix</keyword>